<name>A0A834WL86_9FABA</name>
<comment type="caution">
    <text evidence="1">The sequence shown here is derived from an EMBL/GenBank/DDBJ whole genome shotgun (WGS) entry which is preliminary data.</text>
</comment>
<keyword evidence="2" id="KW-1185">Reference proteome</keyword>
<protein>
    <submittedName>
        <fullName evidence="1">Uncharacterized protein</fullName>
    </submittedName>
</protein>
<gene>
    <name evidence="1" type="ORF">G2W53_018301</name>
</gene>
<evidence type="ECO:0000313" key="1">
    <source>
        <dbReference type="EMBL" id="KAF7827137.1"/>
    </source>
</evidence>
<accession>A0A834WL86</accession>
<dbReference type="EMBL" id="JAAIUW010000006">
    <property type="protein sequence ID" value="KAF7827137.1"/>
    <property type="molecule type" value="Genomic_DNA"/>
</dbReference>
<dbReference type="Proteomes" id="UP000634136">
    <property type="component" value="Unassembled WGS sequence"/>
</dbReference>
<reference evidence="1" key="1">
    <citation type="submission" date="2020-09" db="EMBL/GenBank/DDBJ databases">
        <title>Genome-Enabled Discovery of Anthraquinone Biosynthesis in Senna tora.</title>
        <authorList>
            <person name="Kang S.-H."/>
            <person name="Pandey R.P."/>
            <person name="Lee C.-M."/>
            <person name="Sim J.-S."/>
            <person name="Jeong J.-T."/>
            <person name="Choi B.-S."/>
            <person name="Jung M."/>
            <person name="Ginzburg D."/>
            <person name="Zhao K."/>
            <person name="Won S.Y."/>
            <person name="Oh T.-J."/>
            <person name="Yu Y."/>
            <person name="Kim N.-H."/>
            <person name="Lee O.R."/>
            <person name="Lee T.-H."/>
            <person name="Bashyal P."/>
            <person name="Kim T.-S."/>
            <person name="Lee W.-H."/>
            <person name="Kawkins C."/>
            <person name="Kim C.-K."/>
            <person name="Kim J.S."/>
            <person name="Ahn B.O."/>
            <person name="Rhee S.Y."/>
            <person name="Sohng J.K."/>
        </authorList>
    </citation>
    <scope>NUCLEOTIDE SEQUENCE</scope>
    <source>
        <tissue evidence="1">Leaf</tissue>
    </source>
</reference>
<dbReference type="AlphaFoldDB" id="A0A834WL86"/>
<evidence type="ECO:0000313" key="2">
    <source>
        <dbReference type="Proteomes" id="UP000634136"/>
    </source>
</evidence>
<proteinExistence type="predicted"/>
<sequence>MVLIEQYGICAKSGGHILDYFTEV</sequence>
<organism evidence="1 2">
    <name type="scientific">Senna tora</name>
    <dbReference type="NCBI Taxonomy" id="362788"/>
    <lineage>
        <taxon>Eukaryota</taxon>
        <taxon>Viridiplantae</taxon>
        <taxon>Streptophyta</taxon>
        <taxon>Embryophyta</taxon>
        <taxon>Tracheophyta</taxon>
        <taxon>Spermatophyta</taxon>
        <taxon>Magnoliopsida</taxon>
        <taxon>eudicotyledons</taxon>
        <taxon>Gunneridae</taxon>
        <taxon>Pentapetalae</taxon>
        <taxon>rosids</taxon>
        <taxon>fabids</taxon>
        <taxon>Fabales</taxon>
        <taxon>Fabaceae</taxon>
        <taxon>Caesalpinioideae</taxon>
        <taxon>Cassia clade</taxon>
        <taxon>Senna</taxon>
    </lineage>
</organism>